<proteinExistence type="predicted"/>
<organism evidence="2 3">
    <name type="scientific">Pisum sativum</name>
    <name type="common">Garden pea</name>
    <name type="synonym">Lathyrus oleraceus</name>
    <dbReference type="NCBI Taxonomy" id="3888"/>
    <lineage>
        <taxon>Eukaryota</taxon>
        <taxon>Viridiplantae</taxon>
        <taxon>Streptophyta</taxon>
        <taxon>Embryophyta</taxon>
        <taxon>Tracheophyta</taxon>
        <taxon>Spermatophyta</taxon>
        <taxon>Magnoliopsida</taxon>
        <taxon>eudicotyledons</taxon>
        <taxon>Gunneridae</taxon>
        <taxon>Pentapetalae</taxon>
        <taxon>rosids</taxon>
        <taxon>fabids</taxon>
        <taxon>Fabales</taxon>
        <taxon>Fabaceae</taxon>
        <taxon>Papilionoideae</taxon>
        <taxon>50 kb inversion clade</taxon>
        <taxon>NPAAA clade</taxon>
        <taxon>Hologalegina</taxon>
        <taxon>IRL clade</taxon>
        <taxon>Fabeae</taxon>
        <taxon>Lathyrus</taxon>
    </lineage>
</organism>
<evidence type="ECO:0000313" key="2">
    <source>
        <dbReference type="EMBL" id="KAI5435110.1"/>
    </source>
</evidence>
<dbReference type="GO" id="GO:0009507">
    <property type="term" value="C:chloroplast"/>
    <property type="evidence" value="ECO:0007669"/>
    <property type="project" value="TreeGrafter"/>
</dbReference>
<dbReference type="Gene3D" id="1.25.40.10">
    <property type="entry name" value="Tetratricopeptide repeat domain"/>
    <property type="match status" value="1"/>
</dbReference>
<dbReference type="GO" id="GO:0005794">
    <property type="term" value="C:Golgi apparatus"/>
    <property type="evidence" value="ECO:0007669"/>
    <property type="project" value="TreeGrafter"/>
</dbReference>
<dbReference type="InterPro" id="IPR055358">
    <property type="entry name" value="CHCR"/>
</dbReference>
<evidence type="ECO:0000313" key="3">
    <source>
        <dbReference type="Proteomes" id="UP001058974"/>
    </source>
</evidence>
<dbReference type="SUPFAM" id="SSF48371">
    <property type="entry name" value="ARM repeat"/>
    <property type="match status" value="1"/>
</dbReference>
<dbReference type="GO" id="GO:0006898">
    <property type="term" value="P:receptor-mediated endocytosis"/>
    <property type="evidence" value="ECO:0007669"/>
    <property type="project" value="TreeGrafter"/>
</dbReference>
<dbReference type="InterPro" id="IPR016024">
    <property type="entry name" value="ARM-type_fold"/>
</dbReference>
<dbReference type="SMART" id="SM00299">
    <property type="entry name" value="CLH"/>
    <property type="match status" value="1"/>
</dbReference>
<sequence>MRTDAQGALDFALIMLRMEGGCPVDCNAITDLFLQALVEFFGTLPQIWALECMEHLLLVNLKGNLQITVQIANEYSKNLGVDACIEVFEKSDKDPDIHFKYIEAAVKTGHIKEVERVTRESSYHDAEKTKNFLMKTNLPNAWPLMNVCDRFGFVRQLIHYLYTENMICSIEEYVQKVNPRNAPLVIGLLLDEGCPEDFIKGLLPSVSSRFPVEQECVKRNRLCFLTRLLEYLVSERSRDVDVHNALACRYRPAVLLKHIESFSTRLNIPKLIRVCEEQRHLKDNYHANEHKATKERKEKK</sequence>
<dbReference type="Pfam" id="PF00637">
    <property type="entry name" value="Clathrin"/>
    <property type="match status" value="1"/>
</dbReference>
<accession>A0A9D5B921</accession>
<dbReference type="PANTHER" id="PTHR10292">
    <property type="entry name" value="CLATHRIN HEAVY CHAIN RELATED"/>
    <property type="match status" value="1"/>
</dbReference>
<dbReference type="GO" id="GO:0005886">
    <property type="term" value="C:plasma membrane"/>
    <property type="evidence" value="ECO:0007669"/>
    <property type="project" value="TreeGrafter"/>
</dbReference>
<feature type="repeat" description="CHCR" evidence="1">
    <location>
        <begin position="56"/>
        <end position="198"/>
    </location>
</feature>
<dbReference type="Gramene" id="Psat02G0180200-T1">
    <property type="protein sequence ID" value="KAI5435110.1"/>
    <property type="gene ID" value="KIW84_021802"/>
</dbReference>
<name>A0A9D5B921_PEA</name>
<dbReference type="PROSITE" id="PS50236">
    <property type="entry name" value="CHCR"/>
    <property type="match status" value="1"/>
</dbReference>
<dbReference type="InterPro" id="IPR011990">
    <property type="entry name" value="TPR-like_helical_dom_sf"/>
</dbReference>
<keyword evidence="3" id="KW-1185">Reference proteome</keyword>
<evidence type="ECO:0000256" key="1">
    <source>
        <dbReference type="PROSITE-ProRule" id="PRU01006"/>
    </source>
</evidence>
<dbReference type="GO" id="GO:0009506">
    <property type="term" value="C:plasmodesma"/>
    <property type="evidence" value="ECO:0007669"/>
    <property type="project" value="TreeGrafter"/>
</dbReference>
<comment type="caution">
    <text evidence="2">The sequence shown here is derived from an EMBL/GenBank/DDBJ whole genome shotgun (WGS) entry which is preliminary data.</text>
</comment>
<protein>
    <submittedName>
        <fullName evidence="2">Uncharacterized protein</fullName>
    </submittedName>
</protein>
<reference evidence="2 3" key="1">
    <citation type="journal article" date="2022" name="Nat. Genet.">
        <title>Improved pea reference genome and pan-genome highlight genomic features and evolutionary characteristics.</title>
        <authorList>
            <person name="Yang T."/>
            <person name="Liu R."/>
            <person name="Luo Y."/>
            <person name="Hu S."/>
            <person name="Wang D."/>
            <person name="Wang C."/>
            <person name="Pandey M.K."/>
            <person name="Ge S."/>
            <person name="Xu Q."/>
            <person name="Li N."/>
            <person name="Li G."/>
            <person name="Huang Y."/>
            <person name="Saxena R.K."/>
            <person name="Ji Y."/>
            <person name="Li M."/>
            <person name="Yan X."/>
            <person name="He Y."/>
            <person name="Liu Y."/>
            <person name="Wang X."/>
            <person name="Xiang C."/>
            <person name="Varshney R.K."/>
            <person name="Ding H."/>
            <person name="Gao S."/>
            <person name="Zong X."/>
        </authorList>
    </citation>
    <scope>NUCLEOTIDE SEQUENCE [LARGE SCALE GENOMIC DNA]</scope>
    <source>
        <strain evidence="2 3">cv. Zhongwan 6</strain>
    </source>
</reference>
<dbReference type="EMBL" id="JAMSHJ010000002">
    <property type="protein sequence ID" value="KAI5435110.1"/>
    <property type="molecule type" value="Genomic_DNA"/>
</dbReference>
<dbReference type="InterPro" id="IPR000547">
    <property type="entry name" value="Clathrin_H-chain/VPS_repeat"/>
</dbReference>
<gene>
    <name evidence="2" type="ORF">KIW84_021802</name>
</gene>
<dbReference type="GO" id="GO:0006886">
    <property type="term" value="P:intracellular protein transport"/>
    <property type="evidence" value="ECO:0007669"/>
    <property type="project" value="UniProtKB-UniRule"/>
</dbReference>
<dbReference type="GO" id="GO:0071439">
    <property type="term" value="C:clathrin complex"/>
    <property type="evidence" value="ECO:0007669"/>
    <property type="project" value="TreeGrafter"/>
</dbReference>
<dbReference type="PANTHER" id="PTHR10292:SF34">
    <property type="entry name" value="CLATHRIN HEAVY CHAIN 1-RELATED"/>
    <property type="match status" value="1"/>
</dbReference>
<dbReference type="GO" id="GO:0032051">
    <property type="term" value="F:clathrin light chain binding"/>
    <property type="evidence" value="ECO:0007669"/>
    <property type="project" value="TreeGrafter"/>
</dbReference>
<dbReference type="AlphaFoldDB" id="A0A9D5B921"/>
<dbReference type="Proteomes" id="UP001058974">
    <property type="component" value="Chromosome 2"/>
</dbReference>